<dbReference type="SUPFAM" id="SSF48452">
    <property type="entry name" value="TPR-like"/>
    <property type="match status" value="2"/>
</dbReference>
<evidence type="ECO:0000256" key="9">
    <source>
        <dbReference type="SAM" id="Coils"/>
    </source>
</evidence>
<feature type="domain" description="Histidine kinase/HSP90-like ATPase" evidence="11">
    <location>
        <begin position="567"/>
        <end position="666"/>
    </location>
</feature>
<evidence type="ECO:0000256" key="8">
    <source>
        <dbReference type="PROSITE-ProRule" id="PRU00339"/>
    </source>
</evidence>
<dbReference type="Pfam" id="PF07568">
    <property type="entry name" value="HisKA_2"/>
    <property type="match status" value="1"/>
</dbReference>
<dbReference type="RefSeq" id="WP_166237438.1">
    <property type="nucleotide sequence ID" value="NZ_JAAJBV010000011.1"/>
</dbReference>
<protein>
    <recommendedName>
        <fullName evidence="2">histidine kinase</fullName>
        <ecNumber evidence="2">2.7.13.3</ecNumber>
    </recommendedName>
</protein>
<dbReference type="Proteomes" id="UP000761423">
    <property type="component" value="Unassembled WGS sequence"/>
</dbReference>
<evidence type="ECO:0000256" key="4">
    <source>
        <dbReference type="ARBA" id="ARBA00022679"/>
    </source>
</evidence>
<accession>A0ABX0IGR0</accession>
<keyword evidence="5" id="KW-0547">Nucleotide-binding</keyword>
<dbReference type="InterPro" id="IPR003594">
    <property type="entry name" value="HATPase_dom"/>
</dbReference>
<keyword evidence="13" id="KW-1185">Reference proteome</keyword>
<feature type="coiled-coil region" evidence="9">
    <location>
        <begin position="441"/>
        <end position="471"/>
    </location>
</feature>
<keyword evidence="7" id="KW-0067">ATP-binding</keyword>
<feature type="repeat" description="TPR" evidence="8">
    <location>
        <begin position="260"/>
        <end position="293"/>
    </location>
</feature>
<gene>
    <name evidence="12" type="ORF">G4L40_11950</name>
</gene>
<feature type="transmembrane region" description="Helical" evidence="10">
    <location>
        <begin position="418"/>
        <end position="439"/>
    </location>
</feature>
<dbReference type="Pfam" id="PF13424">
    <property type="entry name" value="TPR_12"/>
    <property type="match status" value="2"/>
</dbReference>
<dbReference type="InterPro" id="IPR036890">
    <property type="entry name" value="HATPase_C_sf"/>
</dbReference>
<dbReference type="Gene3D" id="1.25.40.10">
    <property type="entry name" value="Tetratricopeptide repeat domain"/>
    <property type="match status" value="2"/>
</dbReference>
<evidence type="ECO:0000256" key="6">
    <source>
        <dbReference type="ARBA" id="ARBA00022777"/>
    </source>
</evidence>
<evidence type="ECO:0000256" key="2">
    <source>
        <dbReference type="ARBA" id="ARBA00012438"/>
    </source>
</evidence>
<dbReference type="PROSITE" id="PS50005">
    <property type="entry name" value="TPR"/>
    <property type="match status" value="2"/>
</dbReference>
<comment type="caution">
    <text evidence="12">The sequence shown here is derived from an EMBL/GenBank/DDBJ whole genome shotgun (WGS) entry which is preliminary data.</text>
</comment>
<dbReference type="Gene3D" id="3.30.450.20">
    <property type="entry name" value="PAS domain"/>
    <property type="match status" value="1"/>
</dbReference>
<keyword evidence="6" id="KW-0418">Kinase</keyword>
<dbReference type="SUPFAM" id="SSF55874">
    <property type="entry name" value="ATPase domain of HSP90 chaperone/DNA topoisomerase II/histidine kinase"/>
    <property type="match status" value="1"/>
</dbReference>
<feature type="repeat" description="TPR" evidence="8">
    <location>
        <begin position="300"/>
        <end position="333"/>
    </location>
</feature>
<dbReference type="Gene3D" id="3.30.565.10">
    <property type="entry name" value="Histidine kinase-like ATPase, C-terminal domain"/>
    <property type="match status" value="1"/>
</dbReference>
<keyword evidence="10" id="KW-0812">Transmembrane</keyword>
<keyword evidence="9" id="KW-0175">Coiled coil</keyword>
<dbReference type="InterPro" id="IPR019734">
    <property type="entry name" value="TPR_rpt"/>
</dbReference>
<dbReference type="SMART" id="SM00387">
    <property type="entry name" value="HATPase_c"/>
    <property type="match status" value="1"/>
</dbReference>
<dbReference type="PANTHER" id="PTHR41523:SF8">
    <property type="entry name" value="ETHYLENE RESPONSE SENSOR PROTEIN"/>
    <property type="match status" value="1"/>
</dbReference>
<proteinExistence type="predicted"/>
<sequence>MTKKDKRLFSFQDIFIGLLFLVFSISYCQESTKIDSLKRLIEKYKSNQKNTLLDSSKVILFNQLSEAYIESNPIEASKFAMEALALSNKIHYKNGSLMSFSIIGRINNNTGDFTIAIENINKVLAQKETIKNKTFLGDNHFYLAQSYLFLNNFPEALKNLNTALQLFEKLNDKLRIARIYNNIAILYGKQDRYDKELSYYNLALATIKNENSKKANRLKDIINSNIALIYNDKGEHDKALKILLNSYINRDKNSNPNNYALICRSLGSTYLSLKNYDKAIEFFEKSLKIYSETGNKSGLGDVYRELGKVYFQKKNNQKAIELTEKGLSFSSQIGELESIKFGHENLAKIYSQSGNYKKAFENQLLYKKYSDSMFNGEINNKMNQLQMNFEFERKQEMLQLEQKQKDEKQVNEAKKQKILFSIIALSLFFVSILAVGIYVNLKQHQKQKRIVEKQKEVIQNSLTEKETLLREIHHRVKNNLQIISSLLNMQSHDIDDEKILATIQEGQSRVQAMSLIHQNLYQSEHVNKVDVENYLKELAAYLSKMYRGDSDEILVAINTKGLQFDFDTAIPLGLIVNELVSNAYKHAFKDSIKGNIWIEIQALNDVDYELKVSNNGNKLPLDFDIAKSKSLGLKLVTILSKQLRGSFKNETTNSKTVCVVVFKDLKAFQSLEV</sequence>
<comment type="catalytic activity">
    <reaction evidence="1">
        <text>ATP + protein L-histidine = ADP + protein N-phospho-L-histidine.</text>
        <dbReference type="EC" id="2.7.13.3"/>
    </reaction>
</comment>
<keyword evidence="10" id="KW-1133">Transmembrane helix</keyword>
<dbReference type="PANTHER" id="PTHR41523">
    <property type="entry name" value="TWO-COMPONENT SYSTEM SENSOR PROTEIN"/>
    <property type="match status" value="1"/>
</dbReference>
<keyword evidence="8" id="KW-0802">TPR repeat</keyword>
<dbReference type="EMBL" id="JAAJBV010000011">
    <property type="protein sequence ID" value="NHM05420.1"/>
    <property type="molecule type" value="Genomic_DNA"/>
</dbReference>
<dbReference type="SMART" id="SM00028">
    <property type="entry name" value="TPR"/>
    <property type="match status" value="6"/>
</dbReference>
<dbReference type="EC" id="2.7.13.3" evidence="2"/>
<name>A0ABX0IGR0_9FLAO</name>
<evidence type="ECO:0000256" key="1">
    <source>
        <dbReference type="ARBA" id="ARBA00000085"/>
    </source>
</evidence>
<evidence type="ECO:0000313" key="12">
    <source>
        <dbReference type="EMBL" id="NHM05420.1"/>
    </source>
</evidence>
<keyword evidence="3" id="KW-0597">Phosphoprotein</keyword>
<keyword evidence="10" id="KW-0472">Membrane</keyword>
<organism evidence="12 13">
    <name type="scientific">Flavobacterium celericrescens</name>
    <dbReference type="NCBI Taxonomy" id="2709780"/>
    <lineage>
        <taxon>Bacteria</taxon>
        <taxon>Pseudomonadati</taxon>
        <taxon>Bacteroidota</taxon>
        <taxon>Flavobacteriia</taxon>
        <taxon>Flavobacteriales</taxon>
        <taxon>Flavobacteriaceae</taxon>
        <taxon>Flavobacterium</taxon>
    </lineage>
</organism>
<dbReference type="InterPro" id="IPR011990">
    <property type="entry name" value="TPR-like_helical_dom_sf"/>
</dbReference>
<evidence type="ECO:0000313" key="13">
    <source>
        <dbReference type="Proteomes" id="UP000761423"/>
    </source>
</evidence>
<evidence type="ECO:0000256" key="3">
    <source>
        <dbReference type="ARBA" id="ARBA00022553"/>
    </source>
</evidence>
<evidence type="ECO:0000256" key="5">
    <source>
        <dbReference type="ARBA" id="ARBA00022741"/>
    </source>
</evidence>
<evidence type="ECO:0000259" key="11">
    <source>
        <dbReference type="SMART" id="SM00387"/>
    </source>
</evidence>
<evidence type="ECO:0000256" key="10">
    <source>
        <dbReference type="SAM" id="Phobius"/>
    </source>
</evidence>
<keyword evidence="4" id="KW-0808">Transferase</keyword>
<reference evidence="12 13" key="1">
    <citation type="submission" date="2020-02" db="EMBL/GenBank/DDBJ databases">
        <authorList>
            <person name="Chen W.-M."/>
        </authorList>
    </citation>
    <scope>NUCLEOTIDE SEQUENCE [LARGE SCALE GENOMIC DNA]</scope>
    <source>
        <strain evidence="12 13">TWA-26</strain>
    </source>
</reference>
<dbReference type="Pfam" id="PF02518">
    <property type="entry name" value="HATPase_c"/>
    <property type="match status" value="1"/>
</dbReference>
<evidence type="ECO:0000256" key="7">
    <source>
        <dbReference type="ARBA" id="ARBA00022840"/>
    </source>
</evidence>
<dbReference type="InterPro" id="IPR011495">
    <property type="entry name" value="Sig_transdc_His_kin_sub2_dim/P"/>
</dbReference>